<evidence type="ECO:0000256" key="1">
    <source>
        <dbReference type="ARBA" id="ARBA00022730"/>
    </source>
</evidence>
<dbReference type="InterPro" id="IPR020930">
    <property type="entry name" value="Ribosomal_uL5_bac-type"/>
</dbReference>
<gene>
    <name evidence="5" type="primary">rplY</name>
    <name evidence="5" type="synonym">ctc</name>
    <name evidence="9" type="ORF">SMD31_10730</name>
</gene>
<dbReference type="PANTHER" id="PTHR33284">
    <property type="entry name" value="RIBOSOMAL PROTEIN L25/GLN-TRNA SYNTHETASE, ANTI-CODON-BINDING DOMAIN-CONTAINING PROTEIN"/>
    <property type="match status" value="1"/>
</dbReference>
<evidence type="ECO:0000259" key="7">
    <source>
        <dbReference type="Pfam" id="PF01386"/>
    </source>
</evidence>
<evidence type="ECO:0000256" key="5">
    <source>
        <dbReference type="HAMAP-Rule" id="MF_01334"/>
    </source>
</evidence>
<accession>A0ABU5DYJ9</accession>
<dbReference type="EMBL" id="JAXCLX010000001">
    <property type="protein sequence ID" value="MDY0872402.1"/>
    <property type="molecule type" value="Genomic_DNA"/>
</dbReference>
<evidence type="ECO:0000256" key="4">
    <source>
        <dbReference type="ARBA" id="ARBA00023274"/>
    </source>
</evidence>
<dbReference type="GO" id="GO:0005840">
    <property type="term" value="C:ribosome"/>
    <property type="evidence" value="ECO:0007669"/>
    <property type="project" value="UniProtKB-KW"/>
</dbReference>
<comment type="similarity">
    <text evidence="5">Belongs to the bacterial ribosomal protein bL25 family. CTC subfamily.</text>
</comment>
<dbReference type="Gene3D" id="2.40.240.10">
    <property type="entry name" value="Ribosomal Protein L25, Chain P"/>
    <property type="match status" value="1"/>
</dbReference>
<evidence type="ECO:0000256" key="6">
    <source>
        <dbReference type="SAM" id="MobiDB-lite"/>
    </source>
</evidence>
<feature type="domain" description="Large ribosomal subunit protein bL25 beta" evidence="8">
    <location>
        <begin position="102"/>
        <end position="187"/>
    </location>
</feature>
<dbReference type="InterPro" id="IPR011035">
    <property type="entry name" value="Ribosomal_bL25/Gln-tRNA_synth"/>
</dbReference>
<dbReference type="NCBIfam" id="NF004128">
    <property type="entry name" value="PRK05618.1-2"/>
    <property type="match status" value="1"/>
</dbReference>
<sequence length="236" mass="24529">MSAVQSVSAEARDRAGKGAARATRRTGRVPAVIYGDKKEPTLISLDPKEIDRHIHKKGFFATLLDVEIAGKKHRVLPRDVQFDVVTDRTLHVDFQRVGKDTKIHVNVPVVLRNEAAAPGIKRGGVINLVRHEIEFLCSPDHIPQSVEVDLTGLDIGGSIHISAIKLPEGATPTIRERDFTLVTIGAPSGMKADAEAAPAAAAAAAPAAGAAAPAKGAAAAPAKGAAPAAAAAPKKK</sequence>
<dbReference type="InterPro" id="IPR001021">
    <property type="entry name" value="Ribosomal_bL25_long"/>
</dbReference>
<feature type="domain" description="Large ribosomal subunit protein bL25 L25" evidence="7">
    <location>
        <begin position="9"/>
        <end position="94"/>
    </location>
</feature>
<evidence type="ECO:0000256" key="3">
    <source>
        <dbReference type="ARBA" id="ARBA00022980"/>
    </source>
</evidence>
<dbReference type="Proteomes" id="UP001271769">
    <property type="component" value="Unassembled WGS sequence"/>
</dbReference>
<comment type="caution">
    <text evidence="9">The sequence shown here is derived from an EMBL/GenBank/DDBJ whole genome shotgun (WGS) entry which is preliminary data.</text>
</comment>
<dbReference type="InterPro" id="IPR020056">
    <property type="entry name" value="Rbsml_bL25/Gln-tRNA_synth_N"/>
</dbReference>
<evidence type="ECO:0000259" key="8">
    <source>
        <dbReference type="Pfam" id="PF14693"/>
    </source>
</evidence>
<keyword evidence="2 5" id="KW-0694">RNA-binding</keyword>
<feature type="region of interest" description="Disordered" evidence="6">
    <location>
        <begin position="1"/>
        <end position="24"/>
    </location>
</feature>
<dbReference type="Pfam" id="PF14693">
    <property type="entry name" value="Ribosomal_TL5_C"/>
    <property type="match status" value="1"/>
</dbReference>
<dbReference type="SUPFAM" id="SSF50715">
    <property type="entry name" value="Ribosomal protein L25-like"/>
    <property type="match status" value="1"/>
</dbReference>
<keyword evidence="10" id="KW-1185">Reference proteome</keyword>
<dbReference type="InterPro" id="IPR037121">
    <property type="entry name" value="Ribosomal_bL25_C"/>
</dbReference>
<organism evidence="9 10">
    <name type="scientific">Dongia rigui</name>
    <dbReference type="NCBI Taxonomy" id="940149"/>
    <lineage>
        <taxon>Bacteria</taxon>
        <taxon>Pseudomonadati</taxon>
        <taxon>Pseudomonadota</taxon>
        <taxon>Alphaproteobacteria</taxon>
        <taxon>Rhodospirillales</taxon>
        <taxon>Dongiaceae</taxon>
        <taxon>Dongia</taxon>
    </lineage>
</organism>
<keyword evidence="1 5" id="KW-0699">rRNA-binding</keyword>
<dbReference type="Pfam" id="PF01386">
    <property type="entry name" value="Ribosomal_L25p"/>
    <property type="match status" value="1"/>
</dbReference>
<keyword evidence="3 5" id="KW-0689">Ribosomal protein</keyword>
<dbReference type="InterPro" id="IPR029751">
    <property type="entry name" value="Ribosomal_L25_dom"/>
</dbReference>
<dbReference type="HAMAP" id="MF_01334">
    <property type="entry name" value="Ribosomal_bL25_CTC"/>
    <property type="match status" value="1"/>
</dbReference>
<proteinExistence type="inferred from homology"/>
<evidence type="ECO:0000256" key="2">
    <source>
        <dbReference type="ARBA" id="ARBA00022884"/>
    </source>
</evidence>
<dbReference type="PANTHER" id="PTHR33284:SF1">
    <property type="entry name" value="RIBOSOMAL PROTEIN L25_GLN-TRNA SYNTHETASE, ANTI-CODON-BINDING DOMAIN-CONTAINING PROTEIN"/>
    <property type="match status" value="1"/>
</dbReference>
<evidence type="ECO:0000313" key="9">
    <source>
        <dbReference type="EMBL" id="MDY0872402.1"/>
    </source>
</evidence>
<comment type="function">
    <text evidence="5">This is one of the proteins that binds to the 5S RNA in the ribosome where it forms part of the central protuberance.</text>
</comment>
<comment type="subunit">
    <text evidence="5">Part of the 50S ribosomal subunit; part of the 5S rRNA/L5/L18/L25 subcomplex. Contacts the 5S rRNA. Binds to the 5S rRNA independently of L5 and L18.</text>
</comment>
<dbReference type="RefSeq" id="WP_320500827.1">
    <property type="nucleotide sequence ID" value="NZ_JAXCLX010000001.1"/>
</dbReference>
<evidence type="ECO:0000313" key="10">
    <source>
        <dbReference type="Proteomes" id="UP001271769"/>
    </source>
</evidence>
<dbReference type="Gene3D" id="2.170.120.20">
    <property type="entry name" value="Ribosomal protein L25, beta domain"/>
    <property type="match status" value="1"/>
</dbReference>
<dbReference type="CDD" id="cd00495">
    <property type="entry name" value="Ribosomal_L25_TL5_CTC"/>
    <property type="match status" value="1"/>
</dbReference>
<reference evidence="9 10" key="1">
    <citation type="journal article" date="2013" name="Antonie Van Leeuwenhoek">
        <title>Dongia rigui sp. nov., isolated from freshwater of a large wetland in Korea.</title>
        <authorList>
            <person name="Baik K.S."/>
            <person name="Hwang Y.M."/>
            <person name="Choi J.S."/>
            <person name="Kwon J."/>
            <person name="Seong C.N."/>
        </authorList>
    </citation>
    <scope>NUCLEOTIDE SEQUENCE [LARGE SCALE GENOMIC DNA]</scope>
    <source>
        <strain evidence="9 10">04SU4-P</strain>
    </source>
</reference>
<dbReference type="InterPro" id="IPR020057">
    <property type="entry name" value="Ribosomal_bL25_b-dom"/>
</dbReference>
<keyword evidence="4 5" id="KW-0687">Ribonucleoprotein</keyword>
<name>A0ABU5DYJ9_9PROT</name>
<protein>
    <recommendedName>
        <fullName evidence="5">Large ribosomal subunit protein bL25</fullName>
    </recommendedName>
    <alternativeName>
        <fullName evidence="5">General stress protein CTC</fullName>
    </alternativeName>
</protein>
<dbReference type="NCBIfam" id="TIGR00731">
    <property type="entry name" value="bL25_bact_ctc"/>
    <property type="match status" value="1"/>
</dbReference>